<gene>
    <name evidence="6" type="ORF">COW38_02080</name>
</gene>
<reference evidence="7" key="1">
    <citation type="submission" date="2017-09" db="EMBL/GenBank/DDBJ databases">
        <title>Depth-based differentiation of microbial function through sediment-hosted aquifers and enrichment of novel symbionts in the deep terrestrial subsurface.</title>
        <authorList>
            <person name="Probst A.J."/>
            <person name="Ladd B."/>
            <person name="Jarett J.K."/>
            <person name="Geller-Mcgrath D.E."/>
            <person name="Sieber C.M.K."/>
            <person name="Emerson J.B."/>
            <person name="Anantharaman K."/>
            <person name="Thomas B.C."/>
            <person name="Malmstrom R."/>
            <person name="Stieglmeier M."/>
            <person name="Klingl A."/>
            <person name="Woyke T."/>
            <person name="Ryan C.M."/>
            <person name="Banfield J.F."/>
        </authorList>
    </citation>
    <scope>NUCLEOTIDE SEQUENCE [LARGE SCALE GENOMIC DNA]</scope>
</reference>
<keyword evidence="5" id="KW-0472">Membrane</keyword>
<protein>
    <recommendedName>
        <fullName evidence="8">DNA recombination protein RmuC</fullName>
    </recommendedName>
</protein>
<comment type="caution">
    <text evidence="6">The sequence shown here is derived from an EMBL/GenBank/DDBJ whole genome shotgun (WGS) entry which is preliminary data.</text>
</comment>
<dbReference type="AlphaFoldDB" id="A0A2M7FPG4"/>
<sequence>MEVTTLTLIIVFFLVGFMLLVLKFFRDDLKSLRSSLDSTKDTINSSLALNTKDIGDRLLHATEVIGELKREAGAFSQVSQSMKDLQDYLKSPKLRGNIGEMVLKDLISQMFPVSAYKLQYAFKSGSIVDAIIKTDAGLLPIDSKFPMENFQKMMSMVAPSEQDSLRRAFARDIKAHVTAISKKYILPEESTLDFALMYIPSESVYYEVACSDELMDFARNSRVYPVSPNTLYAALQTILLSFEGKKIEQKAKEVFALMRGIQKDFGKTSDSMVTLGSHLTKAYNKFSDVQSQFNSIGQKLSSTRQLTAEDNDKDILSSR</sequence>
<name>A0A2M7FPG4_9BACT</name>
<feature type="non-terminal residue" evidence="6">
    <location>
        <position position="319"/>
    </location>
</feature>
<dbReference type="InterPro" id="IPR003798">
    <property type="entry name" value="DNA_recombination_RmuC"/>
</dbReference>
<evidence type="ECO:0000313" key="6">
    <source>
        <dbReference type="EMBL" id="PIW07855.1"/>
    </source>
</evidence>
<evidence type="ECO:0000256" key="5">
    <source>
        <dbReference type="SAM" id="Phobius"/>
    </source>
</evidence>
<evidence type="ECO:0000256" key="1">
    <source>
        <dbReference type="ARBA" id="ARBA00003416"/>
    </source>
</evidence>
<keyword evidence="5" id="KW-0812">Transmembrane</keyword>
<evidence type="ECO:0000256" key="3">
    <source>
        <dbReference type="ARBA" id="ARBA00023054"/>
    </source>
</evidence>
<evidence type="ECO:0000256" key="4">
    <source>
        <dbReference type="ARBA" id="ARBA00023172"/>
    </source>
</evidence>
<evidence type="ECO:0000313" key="7">
    <source>
        <dbReference type="Proteomes" id="UP000230556"/>
    </source>
</evidence>
<evidence type="ECO:0008006" key="8">
    <source>
        <dbReference type="Google" id="ProtNLM"/>
    </source>
</evidence>
<accession>A0A2M7FPG4</accession>
<keyword evidence="5" id="KW-1133">Transmembrane helix</keyword>
<dbReference type="Proteomes" id="UP000230556">
    <property type="component" value="Unassembled WGS sequence"/>
</dbReference>
<feature type="transmembrane region" description="Helical" evidence="5">
    <location>
        <begin position="6"/>
        <end position="25"/>
    </location>
</feature>
<dbReference type="GO" id="GO:0006310">
    <property type="term" value="P:DNA recombination"/>
    <property type="evidence" value="ECO:0007669"/>
    <property type="project" value="UniProtKB-KW"/>
</dbReference>
<dbReference type="PANTHER" id="PTHR30563">
    <property type="entry name" value="DNA RECOMBINATION PROTEIN RMUC"/>
    <property type="match status" value="1"/>
</dbReference>
<keyword evidence="3" id="KW-0175">Coiled coil</keyword>
<dbReference type="EMBL" id="PFFO01000091">
    <property type="protein sequence ID" value="PIW07855.1"/>
    <property type="molecule type" value="Genomic_DNA"/>
</dbReference>
<comment type="function">
    <text evidence="1">Involved in DNA recombination.</text>
</comment>
<proteinExistence type="inferred from homology"/>
<dbReference type="Pfam" id="PF02646">
    <property type="entry name" value="RmuC"/>
    <property type="match status" value="1"/>
</dbReference>
<organism evidence="6 7">
    <name type="scientific">Candidatus Collierbacteria bacterium CG17_big_fil_post_rev_8_21_14_2_50_45_7</name>
    <dbReference type="NCBI Taxonomy" id="1974536"/>
    <lineage>
        <taxon>Bacteria</taxon>
        <taxon>Candidatus Collieribacteriota</taxon>
    </lineage>
</organism>
<evidence type="ECO:0000256" key="2">
    <source>
        <dbReference type="ARBA" id="ARBA00009840"/>
    </source>
</evidence>
<comment type="similarity">
    <text evidence="2">Belongs to the RmuC family.</text>
</comment>
<dbReference type="PANTHER" id="PTHR30563:SF0">
    <property type="entry name" value="DNA RECOMBINATION PROTEIN RMUC"/>
    <property type="match status" value="1"/>
</dbReference>
<keyword evidence="4" id="KW-0233">DNA recombination</keyword>